<proteinExistence type="predicted"/>
<dbReference type="EMBL" id="CP034437">
    <property type="protein sequence ID" value="AZN41818.1"/>
    <property type="molecule type" value="Genomic_DNA"/>
</dbReference>
<dbReference type="KEGG" id="palb:EJC50_20710"/>
<feature type="domain" description="DUF11" evidence="1">
    <location>
        <begin position="45"/>
        <end position="142"/>
    </location>
</feature>
<gene>
    <name evidence="2" type="ORF">EJC50_20710</name>
</gene>
<organism evidence="2 3">
    <name type="scientific">Paenibacillus albus</name>
    <dbReference type="NCBI Taxonomy" id="2495582"/>
    <lineage>
        <taxon>Bacteria</taxon>
        <taxon>Bacillati</taxon>
        <taxon>Bacillota</taxon>
        <taxon>Bacilli</taxon>
        <taxon>Bacillales</taxon>
        <taxon>Paenibacillaceae</taxon>
        <taxon>Paenibacillus</taxon>
    </lineage>
</organism>
<dbReference type="OrthoDB" id="1751088at2"/>
<dbReference type="Proteomes" id="UP000272528">
    <property type="component" value="Chromosome"/>
</dbReference>
<feature type="domain" description="DUF11" evidence="1">
    <location>
        <begin position="298"/>
        <end position="402"/>
    </location>
</feature>
<dbReference type="Gene3D" id="2.60.40.740">
    <property type="match status" value="2"/>
</dbReference>
<keyword evidence="3" id="KW-1185">Reference proteome</keyword>
<dbReference type="InterPro" id="IPR047589">
    <property type="entry name" value="DUF11_rpt"/>
</dbReference>
<evidence type="ECO:0000313" key="2">
    <source>
        <dbReference type="EMBL" id="AZN41818.1"/>
    </source>
</evidence>
<sequence length="559" mass="58844">MMAVPGPPTTIRNQSVVSFSDGSTTSFSYSNTVDTLVNGPNFTLEMSTDQTQASLGLPITYQLTLRNSGNRAGNVTIYDILPPGTTFVANSIIVNGVPIPGITPEGGIPLGDVNPGDTVTVIFQLLLVSAPPSGQLDNEATADYYFLTMDGRTITGSVSSNVVALPVTVLDVHITKSVNTAFTFVGDMLTYTVTVANTGTETLRQSVLVDPLPAGVSFVTGSVTINGVRSPSSSPMTGIELGSILPSTTMQVQFKAVVLEGAVGTLLTNEATLNFKLGVFDQSITSEPVTTIISGPALSVSKSANIAQATVGDTIRYTISIYNGGTTVADIIVRDAIPAGTLFVQGSAVVNGRPLPNANPDNGIPLGSLGPGHMYDLSFQVTVTRSVLSPSRNELINRAKVEYSYRLPNGVIVSEALYTNTVLIALVLPVIVADLAAAPPVVVPGELIAVTVRITNTGNYPAAVTLYDLIPNETSLDGLVIYVNGREVTVIPGEGVFIGILDPGATAVITYRLRLSEHPFQSRLRFRVRAVLSYEVNGILVTNTVYSNEVVIIIETHDE</sequence>
<protein>
    <submittedName>
        <fullName evidence="2">DUF11 domain-containing protein</fullName>
    </submittedName>
</protein>
<evidence type="ECO:0000259" key="1">
    <source>
        <dbReference type="Pfam" id="PF01345"/>
    </source>
</evidence>
<dbReference type="PANTHER" id="PTHR34819">
    <property type="entry name" value="LARGE CYSTEINE-RICH PERIPLASMIC PROTEIN OMCB"/>
    <property type="match status" value="1"/>
</dbReference>
<dbReference type="InterPro" id="IPR001434">
    <property type="entry name" value="OmcB-like_DUF11"/>
</dbReference>
<accession>A0A3S9A7S7</accession>
<dbReference type="Pfam" id="PF01345">
    <property type="entry name" value="DUF11"/>
    <property type="match status" value="3"/>
</dbReference>
<evidence type="ECO:0000313" key="3">
    <source>
        <dbReference type="Proteomes" id="UP000272528"/>
    </source>
</evidence>
<dbReference type="PANTHER" id="PTHR34819:SF3">
    <property type="entry name" value="CELL SURFACE PROTEIN"/>
    <property type="match status" value="1"/>
</dbReference>
<reference evidence="3" key="1">
    <citation type="submission" date="2018-12" db="EMBL/GenBank/DDBJ databases">
        <title>Genome sequence of Peanibacillus sp.</title>
        <authorList>
            <person name="Subramani G."/>
            <person name="Srinivasan S."/>
            <person name="Kim M.K."/>
        </authorList>
    </citation>
    <scope>NUCLEOTIDE SEQUENCE [LARGE SCALE GENOMIC DNA]</scope>
    <source>
        <strain evidence="3">18JY67-1</strain>
    </source>
</reference>
<dbReference type="NCBIfam" id="TIGR01451">
    <property type="entry name" value="B_ant_repeat"/>
    <property type="match status" value="3"/>
</dbReference>
<dbReference type="AlphaFoldDB" id="A0A3S9A7S7"/>
<name>A0A3S9A7S7_9BACL</name>
<dbReference type="RefSeq" id="WP_126017524.1">
    <property type="nucleotide sequence ID" value="NZ_CP034437.1"/>
</dbReference>
<dbReference type="InterPro" id="IPR051172">
    <property type="entry name" value="Chlamydia_OmcB"/>
</dbReference>
<feature type="domain" description="DUF11" evidence="1">
    <location>
        <begin position="171"/>
        <end position="274"/>
    </location>
</feature>